<evidence type="ECO:0000256" key="1">
    <source>
        <dbReference type="ARBA" id="ARBA00001974"/>
    </source>
</evidence>
<dbReference type="Pfam" id="PF07992">
    <property type="entry name" value="Pyr_redox_2"/>
    <property type="match status" value="1"/>
</dbReference>
<evidence type="ECO:0000313" key="7">
    <source>
        <dbReference type="EMBL" id="GAA3952240.1"/>
    </source>
</evidence>
<dbReference type="Gene3D" id="3.30.390.30">
    <property type="match status" value="1"/>
</dbReference>
<keyword evidence="3" id="KW-0274">FAD</keyword>
<feature type="domain" description="FAD/NAD(P)-binding" evidence="5">
    <location>
        <begin position="7"/>
        <end position="287"/>
    </location>
</feature>
<sequence length="385" mass="40278">MIAPDGTVVVVGGGLAAARTISTLRRKKFTGPIELITAEEHLPYDRPPLSKDVLRGERDQTALPFDTEKLGVRVHTGTAATGLDTEGRRLHTTGGEFTYDGLVLATGADPVRVPGDGPQLTLRTLDDALALRARLQPGARVVLIGASWIGAEVATVAAARGAEVTCLEAGDVPLGVALGTEVARHLLPWWSDIDLRCGTSVAQVRRDGVELADGTALPADVVVTGIGVRPAVGWLAGSGLQIDRGVLTDERCRTGAPGVVALGDAAQRWSPRTGRHELIEHWDDAGAAAATAVAALLTEDPPAFDPAPYFWSDQFGRKIQYVGRHGAGDTVSIQTTDAGDLDSVQWIDAAGTLTAWLGVDRPRDVVAARTAVGLPAETETAALSN</sequence>
<dbReference type="PRINTS" id="PR00368">
    <property type="entry name" value="FADPNR"/>
</dbReference>
<dbReference type="Pfam" id="PF14759">
    <property type="entry name" value="Reductase_C"/>
    <property type="match status" value="1"/>
</dbReference>
<comment type="caution">
    <text evidence="7">The sequence shown here is derived from an EMBL/GenBank/DDBJ whole genome shotgun (WGS) entry which is preliminary data.</text>
</comment>
<comment type="cofactor">
    <cofactor evidence="1">
        <name>FAD</name>
        <dbReference type="ChEBI" id="CHEBI:57692"/>
    </cofactor>
</comment>
<dbReference type="PANTHER" id="PTHR43557:SF2">
    <property type="entry name" value="RIESKE DOMAIN-CONTAINING PROTEIN-RELATED"/>
    <property type="match status" value="1"/>
</dbReference>
<dbReference type="InterPro" id="IPR016156">
    <property type="entry name" value="FAD/NAD-linked_Rdtase_dimer_sf"/>
</dbReference>
<dbReference type="InterPro" id="IPR028202">
    <property type="entry name" value="Reductase_C"/>
</dbReference>
<feature type="domain" description="Reductase C-terminal" evidence="6">
    <location>
        <begin position="309"/>
        <end position="383"/>
    </location>
</feature>
<dbReference type="RefSeq" id="WP_344780796.1">
    <property type="nucleotide sequence ID" value="NZ_BAAAZW010000002.1"/>
</dbReference>
<dbReference type="PANTHER" id="PTHR43557">
    <property type="entry name" value="APOPTOSIS-INDUCING FACTOR 1"/>
    <property type="match status" value="1"/>
</dbReference>
<evidence type="ECO:0000259" key="6">
    <source>
        <dbReference type="Pfam" id="PF14759"/>
    </source>
</evidence>
<name>A0ABP7NRH2_9ACTN</name>
<gene>
    <name evidence="7" type="ORF">GCM10022231_07730</name>
</gene>
<organism evidence="7 8">
    <name type="scientific">Gordonia caeni</name>
    <dbReference type="NCBI Taxonomy" id="1007097"/>
    <lineage>
        <taxon>Bacteria</taxon>
        <taxon>Bacillati</taxon>
        <taxon>Actinomycetota</taxon>
        <taxon>Actinomycetes</taxon>
        <taxon>Mycobacteriales</taxon>
        <taxon>Gordoniaceae</taxon>
        <taxon>Gordonia</taxon>
    </lineage>
</organism>
<evidence type="ECO:0000259" key="5">
    <source>
        <dbReference type="Pfam" id="PF07992"/>
    </source>
</evidence>
<dbReference type="InterPro" id="IPR023753">
    <property type="entry name" value="FAD/NAD-binding_dom"/>
</dbReference>
<dbReference type="InterPro" id="IPR036188">
    <property type="entry name" value="FAD/NAD-bd_sf"/>
</dbReference>
<dbReference type="InterPro" id="IPR050446">
    <property type="entry name" value="FAD-oxidoreductase/Apoptosis"/>
</dbReference>
<dbReference type="Gene3D" id="3.50.50.60">
    <property type="entry name" value="FAD/NAD(P)-binding domain"/>
    <property type="match status" value="2"/>
</dbReference>
<keyword evidence="4" id="KW-0560">Oxidoreductase</keyword>
<evidence type="ECO:0000256" key="4">
    <source>
        <dbReference type="ARBA" id="ARBA00023002"/>
    </source>
</evidence>
<dbReference type="SUPFAM" id="SSF55424">
    <property type="entry name" value="FAD/NAD-linked reductases, dimerisation (C-terminal) domain"/>
    <property type="match status" value="1"/>
</dbReference>
<reference evidence="8" key="1">
    <citation type="journal article" date="2019" name="Int. J. Syst. Evol. Microbiol.">
        <title>The Global Catalogue of Microorganisms (GCM) 10K type strain sequencing project: providing services to taxonomists for standard genome sequencing and annotation.</title>
        <authorList>
            <consortium name="The Broad Institute Genomics Platform"/>
            <consortium name="The Broad Institute Genome Sequencing Center for Infectious Disease"/>
            <person name="Wu L."/>
            <person name="Ma J."/>
        </authorList>
    </citation>
    <scope>NUCLEOTIDE SEQUENCE [LARGE SCALE GENOMIC DNA]</scope>
    <source>
        <strain evidence="8">JCM 16923</strain>
    </source>
</reference>
<evidence type="ECO:0000313" key="8">
    <source>
        <dbReference type="Proteomes" id="UP001418444"/>
    </source>
</evidence>
<accession>A0ABP7NRH2</accession>
<keyword evidence="2" id="KW-0285">Flavoprotein</keyword>
<keyword evidence="8" id="KW-1185">Reference proteome</keyword>
<evidence type="ECO:0000256" key="2">
    <source>
        <dbReference type="ARBA" id="ARBA00022630"/>
    </source>
</evidence>
<proteinExistence type="predicted"/>
<dbReference type="Proteomes" id="UP001418444">
    <property type="component" value="Unassembled WGS sequence"/>
</dbReference>
<dbReference type="EMBL" id="BAAAZW010000002">
    <property type="protein sequence ID" value="GAA3952240.1"/>
    <property type="molecule type" value="Genomic_DNA"/>
</dbReference>
<protein>
    <submittedName>
        <fullName evidence="7">FAD-dependent oxidoreductase</fullName>
    </submittedName>
</protein>
<dbReference type="SUPFAM" id="SSF51905">
    <property type="entry name" value="FAD/NAD(P)-binding domain"/>
    <property type="match status" value="2"/>
</dbReference>
<evidence type="ECO:0000256" key="3">
    <source>
        <dbReference type="ARBA" id="ARBA00022827"/>
    </source>
</evidence>